<dbReference type="PANTHER" id="PTHR16943">
    <property type="entry name" value="2-METHYLCITRATE DEHYDRATASE-RELATED"/>
    <property type="match status" value="1"/>
</dbReference>
<dbReference type="EMBL" id="BMZS01000008">
    <property type="protein sequence ID" value="GHD56104.1"/>
    <property type="molecule type" value="Genomic_DNA"/>
</dbReference>
<evidence type="ECO:0000313" key="4">
    <source>
        <dbReference type="EMBL" id="GHD56104.1"/>
    </source>
</evidence>
<gene>
    <name evidence="4" type="ORF">GCM10017083_35820</name>
</gene>
<dbReference type="Pfam" id="PF19305">
    <property type="entry name" value="MmgE_PrpD_C"/>
    <property type="match status" value="1"/>
</dbReference>
<comment type="caution">
    <text evidence="4">The sequence shown here is derived from an EMBL/GenBank/DDBJ whole genome shotgun (WGS) entry which is preliminary data.</text>
</comment>
<dbReference type="InterPro" id="IPR036148">
    <property type="entry name" value="MmgE/PrpD_sf"/>
</dbReference>
<proteinExistence type="inferred from homology"/>
<evidence type="ECO:0000259" key="2">
    <source>
        <dbReference type="Pfam" id="PF03972"/>
    </source>
</evidence>
<evidence type="ECO:0000259" key="3">
    <source>
        <dbReference type="Pfam" id="PF19305"/>
    </source>
</evidence>
<dbReference type="Gene3D" id="3.30.1330.120">
    <property type="entry name" value="2-methylcitrate dehydratase PrpD"/>
    <property type="match status" value="1"/>
</dbReference>
<dbReference type="SUPFAM" id="SSF103378">
    <property type="entry name" value="2-methylcitrate dehydratase PrpD"/>
    <property type="match status" value="1"/>
</dbReference>
<feature type="domain" description="MmgE/PrpD N-terminal" evidence="2">
    <location>
        <begin position="31"/>
        <end position="255"/>
    </location>
</feature>
<dbReference type="PANTHER" id="PTHR16943:SF8">
    <property type="entry name" value="2-METHYLCITRATE DEHYDRATASE"/>
    <property type="match status" value="1"/>
</dbReference>
<reference evidence="4" key="1">
    <citation type="journal article" date="2014" name="Int. J. Syst. Evol. Microbiol.">
        <title>Complete genome sequence of Corynebacterium casei LMG S-19264T (=DSM 44701T), isolated from a smear-ripened cheese.</title>
        <authorList>
            <consortium name="US DOE Joint Genome Institute (JGI-PGF)"/>
            <person name="Walter F."/>
            <person name="Albersmeier A."/>
            <person name="Kalinowski J."/>
            <person name="Ruckert C."/>
        </authorList>
    </citation>
    <scope>NUCLEOTIDE SEQUENCE</scope>
    <source>
        <strain evidence="4">KCTC 42651</strain>
    </source>
</reference>
<organism evidence="4 5">
    <name type="scientific">Thalassobaculum fulvum</name>
    <dbReference type="NCBI Taxonomy" id="1633335"/>
    <lineage>
        <taxon>Bacteria</taxon>
        <taxon>Pseudomonadati</taxon>
        <taxon>Pseudomonadota</taxon>
        <taxon>Alphaproteobacteria</taxon>
        <taxon>Rhodospirillales</taxon>
        <taxon>Thalassobaculaceae</taxon>
        <taxon>Thalassobaculum</taxon>
    </lineage>
</organism>
<dbReference type="Proteomes" id="UP000630353">
    <property type="component" value="Unassembled WGS sequence"/>
</dbReference>
<dbReference type="AlphaFoldDB" id="A0A918XU27"/>
<reference evidence="4" key="2">
    <citation type="submission" date="2020-09" db="EMBL/GenBank/DDBJ databases">
        <authorList>
            <person name="Sun Q."/>
            <person name="Kim S."/>
        </authorList>
    </citation>
    <scope>NUCLEOTIDE SEQUENCE</scope>
    <source>
        <strain evidence="4">KCTC 42651</strain>
    </source>
</reference>
<dbReference type="Pfam" id="PF03972">
    <property type="entry name" value="MmgE_PrpD_N"/>
    <property type="match status" value="1"/>
</dbReference>
<sequence>MSEASQEAGQHRVEPGSVAGRLAAWCAGRGKVWSDLAVGRARDAVEDTIACMIAGAHEAPAVAARRAALAWGRGGATAVGTAGRLSAPAAALVNGTAAHSLDYDDIFVPSFGHASAVLVPALLALAEERGRDGPALLDAYIVGLEMQAAVGAGVNRAHYLAGWHSTSTIGCIGAAAGCARLIGLDAEGIAQAMVLAVSMAGGTKVQFGTAAKPLHAGLGAQHAVQAAVLAEAGMTGRPEALEGRFGFLELYGAGETRGWEGHLEGLGDTPAIETVGLNVKRHPCCGSAHNTLDCVLELQAEHGFAAAEVERVDTLVGSINVRNLMYATPRNEMEARFSMPYCVAAALHRGRLSLADFRPEAVRRPAIVAMIPRIHMTGRDPKDEPTEAGTRLPHEVRIRLADGRVLERARTWPRGGVQAPLDAEDRRIKFEDCVAPVLGADAAATLRTSLGRLDRLADLSEVTAALALAGTGAAAGAAE</sequence>
<dbReference type="GO" id="GO:0016829">
    <property type="term" value="F:lyase activity"/>
    <property type="evidence" value="ECO:0007669"/>
    <property type="project" value="InterPro"/>
</dbReference>
<dbReference type="RefSeq" id="WP_189992127.1">
    <property type="nucleotide sequence ID" value="NZ_BMZS01000008.1"/>
</dbReference>
<dbReference type="InterPro" id="IPR005656">
    <property type="entry name" value="MmgE_PrpD"/>
</dbReference>
<feature type="domain" description="MmgE/PrpD C-terminal" evidence="3">
    <location>
        <begin position="282"/>
        <end position="445"/>
    </location>
</feature>
<dbReference type="InterPro" id="IPR045337">
    <property type="entry name" value="MmgE_PrpD_C"/>
</dbReference>
<evidence type="ECO:0000313" key="5">
    <source>
        <dbReference type="Proteomes" id="UP000630353"/>
    </source>
</evidence>
<dbReference type="InterPro" id="IPR042183">
    <property type="entry name" value="MmgE/PrpD_sf_1"/>
</dbReference>
<dbReference type="Gene3D" id="1.10.4100.10">
    <property type="entry name" value="2-methylcitrate dehydratase PrpD"/>
    <property type="match status" value="1"/>
</dbReference>
<dbReference type="InterPro" id="IPR045336">
    <property type="entry name" value="MmgE_PrpD_N"/>
</dbReference>
<keyword evidence="5" id="KW-1185">Reference proteome</keyword>
<comment type="similarity">
    <text evidence="1">Belongs to the PrpD family.</text>
</comment>
<protein>
    <submittedName>
        <fullName evidence="4">2-methylcitrate dehydratase</fullName>
    </submittedName>
</protein>
<evidence type="ECO:0000256" key="1">
    <source>
        <dbReference type="ARBA" id="ARBA00006174"/>
    </source>
</evidence>
<name>A0A918XU27_9PROT</name>
<dbReference type="InterPro" id="IPR042188">
    <property type="entry name" value="MmgE/PrpD_sf_2"/>
</dbReference>
<accession>A0A918XU27</accession>